<dbReference type="Pfam" id="PF00078">
    <property type="entry name" value="RVT_1"/>
    <property type="match status" value="1"/>
</dbReference>
<dbReference type="Proteomes" id="UP000663879">
    <property type="component" value="Unassembled WGS sequence"/>
</dbReference>
<organism evidence="2 3">
    <name type="scientific">Brachionus calyciflorus</name>
    <dbReference type="NCBI Taxonomy" id="104777"/>
    <lineage>
        <taxon>Eukaryota</taxon>
        <taxon>Metazoa</taxon>
        <taxon>Spiralia</taxon>
        <taxon>Gnathifera</taxon>
        <taxon>Rotifera</taxon>
        <taxon>Eurotatoria</taxon>
        <taxon>Monogononta</taxon>
        <taxon>Pseudotrocha</taxon>
        <taxon>Ploima</taxon>
        <taxon>Brachionidae</taxon>
        <taxon>Brachionus</taxon>
    </lineage>
</organism>
<dbReference type="InterPro" id="IPR000477">
    <property type="entry name" value="RT_dom"/>
</dbReference>
<dbReference type="PANTHER" id="PTHR33064:SF37">
    <property type="entry name" value="RIBONUCLEASE H"/>
    <property type="match status" value="1"/>
</dbReference>
<dbReference type="InterPro" id="IPR051320">
    <property type="entry name" value="Viral_Replic_Matur_Polypro"/>
</dbReference>
<evidence type="ECO:0000313" key="3">
    <source>
        <dbReference type="Proteomes" id="UP000663879"/>
    </source>
</evidence>
<evidence type="ECO:0000313" key="2">
    <source>
        <dbReference type="EMBL" id="CAF1007991.1"/>
    </source>
</evidence>
<dbReference type="Gene3D" id="3.10.10.10">
    <property type="entry name" value="HIV Type 1 Reverse Transcriptase, subunit A, domain 1"/>
    <property type="match status" value="1"/>
</dbReference>
<dbReference type="InterPro" id="IPR043128">
    <property type="entry name" value="Rev_trsase/Diguanyl_cyclase"/>
</dbReference>
<evidence type="ECO:0000259" key="1">
    <source>
        <dbReference type="PROSITE" id="PS50878"/>
    </source>
</evidence>
<dbReference type="FunFam" id="3.30.70.270:FF:000003">
    <property type="entry name" value="Transposon Ty3-G Gag-Pol polyprotein"/>
    <property type="match status" value="1"/>
</dbReference>
<dbReference type="OrthoDB" id="3863715at2759"/>
<proteinExistence type="predicted"/>
<accession>A0A814HCQ2</accession>
<dbReference type="CDD" id="cd01647">
    <property type="entry name" value="RT_LTR"/>
    <property type="match status" value="1"/>
</dbReference>
<dbReference type="AlphaFoldDB" id="A0A814HCQ2"/>
<dbReference type="PANTHER" id="PTHR33064">
    <property type="entry name" value="POL PROTEIN"/>
    <property type="match status" value="1"/>
</dbReference>
<dbReference type="InterPro" id="IPR043502">
    <property type="entry name" value="DNA/RNA_pol_sf"/>
</dbReference>
<dbReference type="EMBL" id="CAJNOC010004059">
    <property type="protein sequence ID" value="CAF1007991.1"/>
    <property type="molecule type" value="Genomic_DNA"/>
</dbReference>
<name>A0A814HCQ2_9BILA</name>
<dbReference type="Gene3D" id="3.30.70.270">
    <property type="match status" value="2"/>
</dbReference>
<feature type="domain" description="Reverse transcriptase" evidence="1">
    <location>
        <begin position="1"/>
        <end position="105"/>
    </location>
</feature>
<comment type="caution">
    <text evidence="2">The sequence shown here is derived from an EMBL/GenBank/DDBJ whole genome shotgun (WGS) entry which is preliminary data.</text>
</comment>
<gene>
    <name evidence="2" type="ORF">OXX778_LOCUS16749</name>
</gene>
<protein>
    <recommendedName>
        <fullName evidence="1">Reverse transcriptase domain-containing protein</fullName>
    </recommendedName>
</protein>
<keyword evidence="3" id="KW-1185">Reference proteome</keyword>
<sequence length="173" mass="20073">MDPESKHLTAFSFEYGLFQFNVMPMELTNAPATFQRIMNKIFKDLIEQNIVVVFLDDFLVLSPHIETDLKNIKVVTERLMKHGIKVKLNKCVQLALEVKFLGRVISLNSIKPDEDKISAVKNFPLPENLENLQSFMGLCCFFRKYIRSYAHISQPLYQLMIIKTFPSSLKNKI</sequence>
<dbReference type="PROSITE" id="PS50878">
    <property type="entry name" value="RT_POL"/>
    <property type="match status" value="1"/>
</dbReference>
<dbReference type="SUPFAM" id="SSF56672">
    <property type="entry name" value="DNA/RNA polymerases"/>
    <property type="match status" value="1"/>
</dbReference>
<reference evidence="2" key="1">
    <citation type="submission" date="2021-02" db="EMBL/GenBank/DDBJ databases">
        <authorList>
            <person name="Nowell W R."/>
        </authorList>
    </citation>
    <scope>NUCLEOTIDE SEQUENCE</scope>
    <source>
        <strain evidence="2">Ploen Becks lab</strain>
    </source>
</reference>